<keyword evidence="3" id="KW-0949">S-adenosyl-L-methionine</keyword>
<keyword evidence="1 5" id="KW-0489">Methyltransferase</keyword>
<dbReference type="EMBL" id="WMZU01000028">
    <property type="protein sequence ID" value="MTS28512.1"/>
    <property type="molecule type" value="Genomic_DNA"/>
</dbReference>
<name>A0A0D8IZ21_9FIRM</name>
<feature type="domain" description="Methyltransferase type 11" evidence="4">
    <location>
        <begin position="47"/>
        <end position="141"/>
    </location>
</feature>
<accession>A0A0D8IZ21</accession>
<evidence type="ECO:0000313" key="7">
    <source>
        <dbReference type="Proteomes" id="UP000032483"/>
    </source>
</evidence>
<protein>
    <submittedName>
        <fullName evidence="6">Methyltransferase domain-containing protein</fullName>
    </submittedName>
    <submittedName>
        <fullName evidence="5">SAM-dependent methyltransferase</fullName>
    </submittedName>
</protein>
<evidence type="ECO:0000256" key="1">
    <source>
        <dbReference type="ARBA" id="ARBA00022603"/>
    </source>
</evidence>
<evidence type="ECO:0000259" key="4">
    <source>
        <dbReference type="Pfam" id="PF08241"/>
    </source>
</evidence>
<dbReference type="InterPro" id="IPR013216">
    <property type="entry name" value="Methyltransf_11"/>
</dbReference>
<dbReference type="RefSeq" id="WP_050005328.1">
    <property type="nucleotide sequence ID" value="NZ_CATXDA010000052.1"/>
</dbReference>
<comment type="caution">
    <text evidence="5">The sequence shown here is derived from an EMBL/GenBank/DDBJ whole genome shotgun (WGS) entry which is preliminary data.</text>
</comment>
<reference evidence="5" key="1">
    <citation type="submission" date="2015-02" db="EMBL/GenBank/DDBJ databases">
        <title>A novel member of the family Ruminococcaceae isolated from human feces.</title>
        <authorList>
            <person name="Shkoporov A.N."/>
            <person name="Chaplin A.V."/>
            <person name="Motuzova O.V."/>
            <person name="Kafarskaia L.I."/>
            <person name="Khokhlova E.V."/>
            <person name="Efimov B.A."/>
        </authorList>
    </citation>
    <scope>NUCLEOTIDE SEQUENCE [LARGE SCALE GENOMIC DNA]</scope>
    <source>
        <strain evidence="5">585-1</strain>
    </source>
</reference>
<dbReference type="PANTHER" id="PTHR43464:SF19">
    <property type="entry name" value="UBIQUINONE BIOSYNTHESIS O-METHYLTRANSFERASE, MITOCHONDRIAL"/>
    <property type="match status" value="1"/>
</dbReference>
<evidence type="ECO:0000313" key="6">
    <source>
        <dbReference type="EMBL" id="MTS28512.1"/>
    </source>
</evidence>
<dbReference type="GeneID" id="42856753"/>
<proteinExistence type="predicted"/>
<dbReference type="Proteomes" id="UP000032483">
    <property type="component" value="Unassembled WGS sequence"/>
</dbReference>
<dbReference type="EMBL" id="JXXK01000011">
    <property type="protein sequence ID" value="KJF39922.1"/>
    <property type="molecule type" value="Genomic_DNA"/>
</dbReference>
<evidence type="ECO:0000313" key="5">
    <source>
        <dbReference type="EMBL" id="KJF39922.1"/>
    </source>
</evidence>
<dbReference type="Gene3D" id="3.40.50.150">
    <property type="entry name" value="Vaccinia Virus protein VP39"/>
    <property type="match status" value="1"/>
</dbReference>
<reference evidence="6 8" key="2">
    <citation type="journal article" date="2019" name="Nat. Med.">
        <title>A library of human gut bacterial isolates paired with longitudinal multiomics data enables mechanistic microbiome research.</title>
        <authorList>
            <person name="Poyet M."/>
            <person name="Groussin M."/>
            <person name="Gibbons S.M."/>
            <person name="Avila-Pacheco J."/>
            <person name="Jiang X."/>
            <person name="Kearney S.M."/>
            <person name="Perrotta A.R."/>
            <person name="Berdy B."/>
            <person name="Zhao S."/>
            <person name="Lieberman T.D."/>
            <person name="Swanson P.K."/>
            <person name="Smith M."/>
            <person name="Roesemann S."/>
            <person name="Alexander J.E."/>
            <person name="Rich S.A."/>
            <person name="Livny J."/>
            <person name="Vlamakis H."/>
            <person name="Clish C."/>
            <person name="Bullock K."/>
            <person name="Deik A."/>
            <person name="Scott J."/>
            <person name="Pierce K.A."/>
            <person name="Xavier R.J."/>
            <person name="Alm E.J."/>
        </authorList>
    </citation>
    <scope>NUCLEOTIDE SEQUENCE [LARGE SCALE GENOMIC DNA]</scope>
    <source>
        <strain evidence="6 8">BIOML-A4</strain>
    </source>
</reference>
<evidence type="ECO:0000256" key="2">
    <source>
        <dbReference type="ARBA" id="ARBA00022679"/>
    </source>
</evidence>
<dbReference type="Pfam" id="PF08241">
    <property type="entry name" value="Methyltransf_11"/>
    <property type="match status" value="1"/>
</dbReference>
<gene>
    <name evidence="6" type="ORF">GMD59_14635</name>
    <name evidence="5" type="ORF">TQ39_09160</name>
</gene>
<keyword evidence="7" id="KW-1185">Reference proteome</keyword>
<dbReference type="GO" id="GO:0032259">
    <property type="term" value="P:methylation"/>
    <property type="evidence" value="ECO:0007669"/>
    <property type="project" value="UniProtKB-KW"/>
</dbReference>
<keyword evidence="2 5" id="KW-0808">Transferase</keyword>
<dbReference type="GO" id="GO:0008757">
    <property type="term" value="F:S-adenosylmethionine-dependent methyltransferase activity"/>
    <property type="evidence" value="ECO:0007669"/>
    <property type="project" value="InterPro"/>
</dbReference>
<dbReference type="CDD" id="cd02440">
    <property type="entry name" value="AdoMet_MTases"/>
    <property type="match status" value="1"/>
</dbReference>
<dbReference type="AlphaFoldDB" id="A0A0D8IZ21"/>
<dbReference type="Proteomes" id="UP000472755">
    <property type="component" value="Unassembled WGS sequence"/>
</dbReference>
<dbReference type="PANTHER" id="PTHR43464">
    <property type="entry name" value="METHYLTRANSFERASE"/>
    <property type="match status" value="1"/>
</dbReference>
<dbReference type="InterPro" id="IPR029063">
    <property type="entry name" value="SAM-dependent_MTases_sf"/>
</dbReference>
<evidence type="ECO:0000313" key="8">
    <source>
        <dbReference type="Proteomes" id="UP000472755"/>
    </source>
</evidence>
<organism evidence="5 7">
    <name type="scientific">Ruthenibacterium lactatiformans</name>
    <dbReference type="NCBI Taxonomy" id="1550024"/>
    <lineage>
        <taxon>Bacteria</taxon>
        <taxon>Bacillati</taxon>
        <taxon>Bacillota</taxon>
        <taxon>Clostridia</taxon>
        <taxon>Eubacteriales</taxon>
        <taxon>Oscillospiraceae</taxon>
        <taxon>Ruthenibacterium</taxon>
    </lineage>
</organism>
<sequence>MKENKYDDSVFFEQYSHMPRSEQGLSAAGEWPALKALLPELAGKRVLDLGCGFGWHCRYAAEHGAARVLGTDLSQRMLERARAMTDSPVVEYRRAAIEDTRPAPAAWDVVLSSLALHYVEDYAGVCRMVWDALSPGGWFIFSAEHPVFTAQGPQDWQRDAGGAPLHWPVDRYFEQGPRDAVFLGEHMRKYHRTVTGYVQPLLARGFALEALVEPQPAREMLDAVPGMADELRRPMMLILKARKPRRSGREQE</sequence>
<evidence type="ECO:0000256" key="3">
    <source>
        <dbReference type="ARBA" id="ARBA00022691"/>
    </source>
</evidence>
<dbReference type="SUPFAM" id="SSF53335">
    <property type="entry name" value="S-adenosyl-L-methionine-dependent methyltransferases"/>
    <property type="match status" value="1"/>
</dbReference>